<accession>A0A1C8XNF4</accession>
<proteinExistence type="predicted"/>
<reference evidence="1" key="1">
    <citation type="journal article" date="2016" name="PLoS ONE">
        <title>Analysis of Genetic Variation across the Encapsidated Genome of Microplitis demolitor Bracovirus in Parasitoid Wasps.</title>
        <authorList>
            <person name="Burke G.R."/>
        </authorList>
    </citation>
    <scope>NUCLEOTIDE SEQUENCE</scope>
    <source>
        <strain evidence="1">UGA</strain>
    </source>
</reference>
<name>A0A1C8XNF4_9VIRU</name>
<dbReference type="EMBL" id="KX223739">
    <property type="protein sequence ID" value="AOH69146.1"/>
    <property type="molecule type" value="Genomic_DNA"/>
</dbReference>
<sequence length="149" mass="16909">MEEYVIVNYVKLSSKILVPEEWPIRGFKKLLMSLAEKMINNDDHHQIAVLRVNNLATMVVQYQDANETYYLFEKISDQEIRDAHIIDVVFCDTEMVNNSMDAGASSAGNPSAGTADENSNYDISVNHYRIGKDQSDRRTTYYVLPVAPA</sequence>
<gene>
    <name evidence="1" type="ORF">A6F54_77</name>
</gene>
<organism evidence="1">
    <name type="scientific">Microplitis mediator bracovirus</name>
    <dbReference type="NCBI Taxonomy" id="1836595"/>
    <lineage>
        <taxon>Viruses</taxon>
        <taxon>Viruses incertae sedis</taxon>
        <taxon>Polydnaviriformidae</taxon>
        <taxon>Bracoviriform</taxon>
    </lineage>
</organism>
<evidence type="ECO:0000313" key="1">
    <source>
        <dbReference type="EMBL" id="AOH69146.1"/>
    </source>
</evidence>
<protein>
    <submittedName>
        <fullName evidence="1">Uncharacterized protein</fullName>
    </submittedName>
</protein>